<feature type="DNA-binding region" description="H-T-H motif" evidence="2">
    <location>
        <begin position="24"/>
        <end position="43"/>
    </location>
</feature>
<dbReference type="PRINTS" id="PR00455">
    <property type="entry name" value="HTHTETR"/>
</dbReference>
<keyword evidence="5" id="KW-1185">Reference proteome</keyword>
<feature type="domain" description="HTH tetR-type" evidence="3">
    <location>
        <begin position="1"/>
        <end position="61"/>
    </location>
</feature>
<dbReference type="AlphaFoldDB" id="A0A917LL15"/>
<evidence type="ECO:0000313" key="5">
    <source>
        <dbReference type="Proteomes" id="UP000625976"/>
    </source>
</evidence>
<accession>A0A917LL15</accession>
<dbReference type="InterPro" id="IPR009057">
    <property type="entry name" value="Homeodomain-like_sf"/>
</dbReference>
<protein>
    <submittedName>
        <fullName evidence="4">TetR family transcriptional regulator</fullName>
    </submittedName>
</protein>
<dbReference type="Gene3D" id="1.10.357.10">
    <property type="entry name" value="Tetracycline Repressor, domain 2"/>
    <property type="match status" value="1"/>
</dbReference>
<dbReference type="Pfam" id="PF00440">
    <property type="entry name" value="TetR_N"/>
    <property type="match status" value="1"/>
</dbReference>
<reference evidence="4" key="1">
    <citation type="journal article" date="2014" name="Int. J. Syst. Evol. Microbiol.">
        <title>Complete genome sequence of Corynebacterium casei LMG S-19264T (=DSM 44701T), isolated from a smear-ripened cheese.</title>
        <authorList>
            <consortium name="US DOE Joint Genome Institute (JGI-PGF)"/>
            <person name="Walter F."/>
            <person name="Albersmeier A."/>
            <person name="Kalinowski J."/>
            <person name="Ruckert C."/>
        </authorList>
    </citation>
    <scope>NUCLEOTIDE SEQUENCE</scope>
    <source>
        <strain evidence="4">CGMCC 1.12751</strain>
    </source>
</reference>
<evidence type="ECO:0000256" key="1">
    <source>
        <dbReference type="ARBA" id="ARBA00023125"/>
    </source>
</evidence>
<dbReference type="SUPFAM" id="SSF46689">
    <property type="entry name" value="Homeodomain-like"/>
    <property type="match status" value="1"/>
</dbReference>
<keyword evidence="1 2" id="KW-0238">DNA-binding</keyword>
<reference evidence="4" key="2">
    <citation type="submission" date="2020-09" db="EMBL/GenBank/DDBJ databases">
        <authorList>
            <person name="Sun Q."/>
            <person name="Zhou Y."/>
        </authorList>
    </citation>
    <scope>NUCLEOTIDE SEQUENCE</scope>
    <source>
        <strain evidence="4">CGMCC 1.12751</strain>
    </source>
</reference>
<dbReference type="Proteomes" id="UP000625976">
    <property type="component" value="Unassembled WGS sequence"/>
</dbReference>
<name>A0A917LL15_9FLAO</name>
<evidence type="ECO:0000313" key="4">
    <source>
        <dbReference type="EMBL" id="GGG38068.1"/>
    </source>
</evidence>
<dbReference type="InterPro" id="IPR001647">
    <property type="entry name" value="HTH_TetR"/>
</dbReference>
<dbReference type="PROSITE" id="PS50977">
    <property type="entry name" value="HTH_TETR_2"/>
    <property type="match status" value="1"/>
</dbReference>
<dbReference type="EMBL" id="BMFQ01000001">
    <property type="protein sequence ID" value="GGG38068.1"/>
    <property type="molecule type" value="Genomic_DNA"/>
</dbReference>
<dbReference type="RefSeq" id="WP_188461941.1">
    <property type="nucleotide sequence ID" value="NZ_BMFQ01000001.1"/>
</dbReference>
<organism evidence="4 5">
    <name type="scientific">Bizionia arctica</name>
    <dbReference type="NCBI Taxonomy" id="1495645"/>
    <lineage>
        <taxon>Bacteria</taxon>
        <taxon>Pseudomonadati</taxon>
        <taxon>Bacteroidota</taxon>
        <taxon>Flavobacteriia</taxon>
        <taxon>Flavobacteriales</taxon>
        <taxon>Flavobacteriaceae</taxon>
        <taxon>Bizionia</taxon>
    </lineage>
</organism>
<evidence type="ECO:0000259" key="3">
    <source>
        <dbReference type="PROSITE" id="PS50977"/>
    </source>
</evidence>
<gene>
    <name evidence="4" type="ORF">GCM10010976_07230</name>
</gene>
<sequence length="197" mass="23032">MITKQDILKCSIENFTKFGSKQFTLDELASKLGISKKTIYQYFDSKQNLVTESLIALQDQYMADVHVILEDSETDAIEKIIITYKRGLEYLIDFKPSFLFGIKKYYPEADIAYTVFSEKLVRQVAYNLLLEAQENKLIKPDVNIDLISELYLFRVDHILFKQNNLFEKHSLSELLKHLIIFNLRGITVSNYSNAYFE</sequence>
<proteinExistence type="predicted"/>
<evidence type="ECO:0000256" key="2">
    <source>
        <dbReference type="PROSITE-ProRule" id="PRU00335"/>
    </source>
</evidence>
<comment type="caution">
    <text evidence="4">The sequence shown here is derived from an EMBL/GenBank/DDBJ whole genome shotgun (WGS) entry which is preliminary data.</text>
</comment>
<dbReference type="GO" id="GO:0003677">
    <property type="term" value="F:DNA binding"/>
    <property type="evidence" value="ECO:0007669"/>
    <property type="project" value="UniProtKB-UniRule"/>
</dbReference>